<sequence length="645" mass="72149">MDGLLQSNQQVPKSRMSPQKSSPSTTHLAAKQNQVGTVILYGIPIVSLVIESQERLCLAQISNTLLKQYSYNEIHNRRVALGITCVQCTPVQLEILRRAGAMPVSSRRCGMITRREAERLCKSFLGDNAPPRLPDDFAFSVHHECAWGCRGAFLPSRYNSSRAKCIKCSFCGLFFSPNKFIFHSHRTSPNATYVQPDAANFNSWRRHMKLTGSPPDDIVHAWEDVKAMFNGGTRKRLLASSSGSATLNARPSITSQVQIPMAPTPAKQIKLDSPAPTPAPYSLSTATQLPIPPPSAGQNFPDLPLPISVMDYVWHNSVNIDGIKHFPFSPYALPWFGSTKRSVLGLSSLTPGSSQQESLLQHLRTSQHSGKLYHQSAFRPVFPTLERPEVLIPDDPVALKRQAETLELESKKVFAKDSERTAQNGYNLELGRDSENVQSDCVDKENELKCSDKDNGDSRPEIAGSDSQQKGTLKMILKKEVVTDTSNDSDDDHKGLSGRKTDPAELPELSRLISLKPKFRDDGLFKIREFSPNFLDAISNLKSEEKGLYSKLMAKRYYEMDRTKISELDYEREADYSRRMEDAEKLKSRYRPREDADAASDRNNMEEDEDDETVDIETTDDVTFANPAAKEQVSFHRLIAFLASG</sequence>
<feature type="region of interest" description="Disordered" evidence="7">
    <location>
        <begin position="1"/>
        <end position="28"/>
    </location>
</feature>
<dbReference type="EMBL" id="JARGDH010000004">
    <property type="protein sequence ID" value="KAL0271490.1"/>
    <property type="molecule type" value="Genomic_DNA"/>
</dbReference>
<dbReference type="Pfam" id="PF08782">
    <property type="entry name" value="c-SKI_SMAD_bind"/>
    <property type="match status" value="1"/>
</dbReference>
<evidence type="ECO:0000256" key="6">
    <source>
        <dbReference type="ARBA" id="ARBA00023242"/>
    </source>
</evidence>
<dbReference type="Gene3D" id="3.10.260.20">
    <property type="entry name" value="Ski"/>
    <property type="match status" value="1"/>
</dbReference>
<dbReference type="GO" id="GO:0005634">
    <property type="term" value="C:nucleus"/>
    <property type="evidence" value="ECO:0007669"/>
    <property type="project" value="UniProtKB-SubCell"/>
</dbReference>
<dbReference type="GO" id="GO:0000978">
    <property type="term" value="F:RNA polymerase II cis-regulatory region sequence-specific DNA binding"/>
    <property type="evidence" value="ECO:0007669"/>
    <property type="project" value="TreeGrafter"/>
</dbReference>
<keyword evidence="5" id="KW-0804">Transcription</keyword>
<feature type="region of interest" description="Disordered" evidence="7">
    <location>
        <begin position="448"/>
        <end position="503"/>
    </location>
</feature>
<comment type="caution">
    <text evidence="9">The sequence shown here is derived from an EMBL/GenBank/DDBJ whole genome shotgun (WGS) entry which is preliminary data.</text>
</comment>
<feature type="domain" description="c-SKI SMAD4-binding" evidence="8">
    <location>
        <begin position="138"/>
        <end position="230"/>
    </location>
</feature>
<feature type="compositionally biased region" description="Basic and acidic residues" evidence="7">
    <location>
        <begin position="582"/>
        <end position="605"/>
    </location>
</feature>
<dbReference type="CDD" id="cd21080">
    <property type="entry name" value="DHD_Skor"/>
    <property type="match status" value="1"/>
</dbReference>
<evidence type="ECO:0000313" key="9">
    <source>
        <dbReference type="EMBL" id="KAL0271490.1"/>
    </source>
</evidence>
<keyword evidence="3" id="KW-0678">Repressor</keyword>
<dbReference type="GO" id="GO:0005737">
    <property type="term" value="C:cytoplasm"/>
    <property type="evidence" value="ECO:0007669"/>
    <property type="project" value="TreeGrafter"/>
</dbReference>
<keyword evidence="6" id="KW-0539">Nucleus</keyword>
<evidence type="ECO:0000256" key="7">
    <source>
        <dbReference type="SAM" id="MobiDB-lite"/>
    </source>
</evidence>
<dbReference type="InterPro" id="IPR023216">
    <property type="entry name" value="Tscrpt_reg_SKI_SnoN"/>
</dbReference>
<dbReference type="PANTHER" id="PTHR10005">
    <property type="entry name" value="SKI ONCOGENE-RELATED"/>
    <property type="match status" value="1"/>
</dbReference>
<dbReference type="InterPro" id="IPR037000">
    <property type="entry name" value="Ski_DNA-bd_sf"/>
</dbReference>
<comment type="subcellular location">
    <subcellularLocation>
        <location evidence="1">Nucleus</location>
    </subcellularLocation>
</comment>
<dbReference type="FunFam" id="3.10.390.10:FF:000001">
    <property type="entry name" value="SKI family transcriptional corepressor 1"/>
    <property type="match status" value="1"/>
</dbReference>
<feature type="compositionally biased region" description="Basic and acidic residues" evidence="7">
    <location>
        <begin position="491"/>
        <end position="503"/>
    </location>
</feature>
<dbReference type="AlphaFoldDB" id="A0AAW2HND8"/>
<evidence type="ECO:0000256" key="4">
    <source>
        <dbReference type="ARBA" id="ARBA00023015"/>
    </source>
</evidence>
<dbReference type="Gene3D" id="3.10.390.10">
    <property type="entry name" value="SAND domain-like"/>
    <property type="match status" value="1"/>
</dbReference>
<keyword evidence="4" id="KW-0805">Transcription regulation</keyword>
<dbReference type="GO" id="GO:0030514">
    <property type="term" value="P:negative regulation of BMP signaling pathway"/>
    <property type="evidence" value="ECO:0007669"/>
    <property type="project" value="TreeGrafter"/>
</dbReference>
<dbReference type="SUPFAM" id="SSF46955">
    <property type="entry name" value="Putative DNA-binding domain"/>
    <property type="match status" value="1"/>
</dbReference>
<dbReference type="PANTHER" id="PTHR10005:SF26">
    <property type="entry name" value="CORL"/>
    <property type="match status" value="1"/>
</dbReference>
<dbReference type="InterPro" id="IPR010919">
    <property type="entry name" value="SAND-like_dom_sf"/>
</dbReference>
<dbReference type="InterPro" id="IPR009061">
    <property type="entry name" value="DNA-bd_dom_put_sf"/>
</dbReference>
<evidence type="ECO:0000256" key="5">
    <source>
        <dbReference type="ARBA" id="ARBA00023163"/>
    </source>
</evidence>
<dbReference type="SUPFAM" id="SSF63763">
    <property type="entry name" value="SAND domain-like"/>
    <property type="match status" value="1"/>
</dbReference>
<gene>
    <name evidence="9" type="ORF">PYX00_008570</name>
</gene>
<dbReference type="GO" id="GO:0000981">
    <property type="term" value="F:DNA-binding transcription factor activity, RNA polymerase II-specific"/>
    <property type="evidence" value="ECO:0007669"/>
    <property type="project" value="TreeGrafter"/>
</dbReference>
<dbReference type="Pfam" id="PF02437">
    <property type="entry name" value="Ski_Sno_DHD"/>
    <property type="match status" value="1"/>
</dbReference>
<accession>A0AAW2HND8</accession>
<comment type="similarity">
    <text evidence="2">Belongs to the SKI family.</text>
</comment>
<evidence type="ECO:0000256" key="2">
    <source>
        <dbReference type="ARBA" id="ARBA00009513"/>
    </source>
</evidence>
<dbReference type="GO" id="GO:0005667">
    <property type="term" value="C:transcription regulator complex"/>
    <property type="evidence" value="ECO:0007669"/>
    <property type="project" value="TreeGrafter"/>
</dbReference>
<dbReference type="GO" id="GO:0046332">
    <property type="term" value="F:SMAD binding"/>
    <property type="evidence" value="ECO:0007669"/>
    <property type="project" value="InterPro"/>
</dbReference>
<feature type="compositionally biased region" description="Acidic residues" evidence="7">
    <location>
        <begin position="606"/>
        <end position="620"/>
    </location>
</feature>
<reference evidence="9" key="1">
    <citation type="journal article" date="2024" name="Gigascience">
        <title>Chromosome-level genome of the poultry shaft louse Menopon gallinae provides insight into the host-switching and adaptive evolution of parasitic lice.</title>
        <authorList>
            <person name="Xu Y."/>
            <person name="Ma L."/>
            <person name="Liu S."/>
            <person name="Liang Y."/>
            <person name="Liu Q."/>
            <person name="He Z."/>
            <person name="Tian L."/>
            <person name="Duan Y."/>
            <person name="Cai W."/>
            <person name="Li H."/>
            <person name="Song F."/>
        </authorList>
    </citation>
    <scope>NUCLEOTIDE SEQUENCE</scope>
    <source>
        <strain evidence="9">Cailab_2023a</strain>
    </source>
</reference>
<name>A0AAW2HND8_9NEOP</name>
<organism evidence="9">
    <name type="scientific">Menopon gallinae</name>
    <name type="common">poultry shaft louse</name>
    <dbReference type="NCBI Taxonomy" id="328185"/>
    <lineage>
        <taxon>Eukaryota</taxon>
        <taxon>Metazoa</taxon>
        <taxon>Ecdysozoa</taxon>
        <taxon>Arthropoda</taxon>
        <taxon>Hexapoda</taxon>
        <taxon>Insecta</taxon>
        <taxon>Pterygota</taxon>
        <taxon>Neoptera</taxon>
        <taxon>Paraneoptera</taxon>
        <taxon>Psocodea</taxon>
        <taxon>Troctomorpha</taxon>
        <taxon>Phthiraptera</taxon>
        <taxon>Amblycera</taxon>
        <taxon>Menoponidae</taxon>
        <taxon>Menopon</taxon>
    </lineage>
</organism>
<evidence type="ECO:0000259" key="8">
    <source>
        <dbReference type="SMART" id="SM01046"/>
    </source>
</evidence>
<dbReference type="FunFam" id="3.10.260.20:FF:000003">
    <property type="entry name" value="SKI family transcriptional corepressor 1 homolog-B-like"/>
    <property type="match status" value="1"/>
</dbReference>
<dbReference type="InterPro" id="IPR003380">
    <property type="entry name" value="SKI/SNO/DAC"/>
</dbReference>
<protein>
    <recommendedName>
        <fullName evidence="8">c-SKI SMAD4-binding domain-containing protein</fullName>
    </recommendedName>
</protein>
<feature type="compositionally biased region" description="Basic and acidic residues" evidence="7">
    <location>
        <begin position="448"/>
        <end position="460"/>
    </location>
</feature>
<dbReference type="InterPro" id="IPR014890">
    <property type="entry name" value="c-SKI_SMAD4-bd_dom"/>
</dbReference>
<evidence type="ECO:0000256" key="1">
    <source>
        <dbReference type="ARBA" id="ARBA00004123"/>
    </source>
</evidence>
<dbReference type="GO" id="GO:0000122">
    <property type="term" value="P:negative regulation of transcription by RNA polymerase II"/>
    <property type="evidence" value="ECO:0007669"/>
    <property type="project" value="TreeGrafter"/>
</dbReference>
<proteinExistence type="inferred from homology"/>
<dbReference type="SMART" id="SM01046">
    <property type="entry name" value="c-SKI_SMAD_bind"/>
    <property type="match status" value="1"/>
</dbReference>
<evidence type="ECO:0000256" key="3">
    <source>
        <dbReference type="ARBA" id="ARBA00022491"/>
    </source>
</evidence>
<feature type="region of interest" description="Disordered" evidence="7">
    <location>
        <begin position="582"/>
        <end position="627"/>
    </location>
</feature>